<dbReference type="Gene3D" id="2.40.170.20">
    <property type="entry name" value="TonB-dependent receptor, beta-barrel domain"/>
    <property type="match status" value="1"/>
</dbReference>
<dbReference type="NCBIfam" id="TIGR04056">
    <property type="entry name" value="OMP_RagA_SusC"/>
    <property type="match status" value="1"/>
</dbReference>
<dbReference type="PATRIC" id="fig|1346330.5.peg.3573"/>
<dbReference type="STRING" id="1346330.M472_04070"/>
<feature type="domain" description="TonB-dependent receptor plug" evidence="12">
    <location>
        <begin position="119"/>
        <end position="222"/>
    </location>
</feature>
<evidence type="ECO:0000256" key="4">
    <source>
        <dbReference type="ARBA" id="ARBA00022692"/>
    </source>
</evidence>
<sequence length="1063" mass="119649">MKVNILLITYAILSCSIAMAQTVTIKGTVSNSINSDLLQGVAVRSGTGSSTRSDNKGYFEITLPANSHSILFSHIGYENREIKMPKDAGVFLKVVLQEKNNLLEEVKINTGYQSLPRERMTGSFSQIDKARFNEQVGSHVLDRLPAIANSYGVTSARTNPNGYTSIRGFSTLTGPRNPLIVVDNFPYEGDIDNFNPNDVENITFLKDAAAASIWGTRAGNGVIVITTKKGKRSMPTNITLSSNISILEKPDLFKIRMISSADYIDMEKDLFNNKHRFSDTANMGRPSFTPLYEILFKEKKQMISEGDASRQMDALRGLDVRDDYLRYLYRTGFNRQYAINANGGTNSVAWLLSAGHDKNAGLSDEGYKRMTLRSNNTYYINERMDISIGAFYTQTTNLSGRPTYNSITNGTLVLPPYTRMVGNNGEQLPIYKRRQEYVDTAGDGKLLDWKYYPLEDYQYSTVTANVRNLLANFGFQYKIGQGLVMELKYQHEWQNLKREVWQGEQSYYTRDLINNFTQINTATGAVVYKVPLGDIMDLTDVDMQAYNFRGQLNYSKHFGDHNFFALAGSEMREKKDNSATHRTYGLNKDILTIVPVDYANTYPQYLTGFNSFIPNTANFEGTNTRYLSMFGNFSYTYKSRYTISGSARRDASNTFGIATNDKWTPLWSAGLGWDIAAERFYSLSFVSYLKLRGTYGFSGNVDPSRTAMTTIKYSSTSPYTLSPITDVERFYNPSLRWEKVRMTNIGLDFKLAGNRVSGSLEYFQKKATDLYGPVSLDMTVGLRTATITKNVAVLAGNGVDVEVSSENLKGAVKWETQLNFSWYSDKVMKHYTPTYVGNNFVGGGMFAVEGKPLYSLFAYQWHGLNPENGNPIGFINGHQSESYMAITGDSTQLSDLVYKGSLIPLEYGSVGNTVRWKGLSLTARVSFAFGHYFRKQSIDYSGLVSSGVGHSDFGFRWQKKGDEEHTNIPSWIYPLNNNRDMFYKYAEVLTARADNIRLQYISLDYVLPEKTVARMGCSLVRFFCTASNLGLLWRKNTDGIDPDYPETDIQPSRTFSLGVNIGF</sequence>
<dbReference type="Proteomes" id="UP000016584">
    <property type="component" value="Unassembled WGS sequence"/>
</dbReference>
<feature type="chain" id="PRO_5004627176" description="TonB-dependent receptor plug domain-containing protein" evidence="10">
    <location>
        <begin position="21"/>
        <end position="1063"/>
    </location>
</feature>
<dbReference type="InterPro" id="IPR037066">
    <property type="entry name" value="Plug_dom_sf"/>
</dbReference>
<dbReference type="NCBIfam" id="TIGR04057">
    <property type="entry name" value="SusC_RagA_signa"/>
    <property type="match status" value="1"/>
</dbReference>
<keyword evidence="7 8" id="KW-0998">Cell outer membrane</keyword>
<dbReference type="InterPro" id="IPR008969">
    <property type="entry name" value="CarboxyPept-like_regulatory"/>
</dbReference>
<keyword evidence="5 9" id="KW-0798">TonB box</keyword>
<evidence type="ECO:0000256" key="7">
    <source>
        <dbReference type="ARBA" id="ARBA00023237"/>
    </source>
</evidence>
<comment type="subcellular location">
    <subcellularLocation>
        <location evidence="1 8">Cell outer membrane</location>
        <topology evidence="1 8">Multi-pass membrane protein</topology>
    </subcellularLocation>
</comment>
<protein>
    <recommendedName>
        <fullName evidence="15">TonB-dependent receptor plug domain-containing protein</fullName>
    </recommendedName>
</protein>
<evidence type="ECO:0000256" key="6">
    <source>
        <dbReference type="ARBA" id="ARBA00023136"/>
    </source>
</evidence>
<evidence type="ECO:0000313" key="14">
    <source>
        <dbReference type="Proteomes" id="UP000016584"/>
    </source>
</evidence>
<dbReference type="OrthoDB" id="9768177at2"/>
<dbReference type="InterPro" id="IPR023996">
    <property type="entry name" value="TonB-dep_OMP_SusC/RagA"/>
</dbReference>
<dbReference type="GO" id="GO:0009279">
    <property type="term" value="C:cell outer membrane"/>
    <property type="evidence" value="ECO:0007669"/>
    <property type="project" value="UniProtKB-SubCell"/>
</dbReference>
<evidence type="ECO:0008006" key="15">
    <source>
        <dbReference type="Google" id="ProtNLM"/>
    </source>
</evidence>
<dbReference type="Gene3D" id="2.170.130.10">
    <property type="entry name" value="TonB-dependent receptor, plug domain"/>
    <property type="match status" value="1"/>
</dbReference>
<dbReference type="Pfam" id="PF13715">
    <property type="entry name" value="CarbopepD_reg_2"/>
    <property type="match status" value="1"/>
</dbReference>
<dbReference type="SUPFAM" id="SSF49464">
    <property type="entry name" value="Carboxypeptidase regulatory domain-like"/>
    <property type="match status" value="1"/>
</dbReference>
<evidence type="ECO:0000259" key="12">
    <source>
        <dbReference type="Pfam" id="PF07715"/>
    </source>
</evidence>
<evidence type="ECO:0000256" key="3">
    <source>
        <dbReference type="ARBA" id="ARBA00022452"/>
    </source>
</evidence>
<dbReference type="RefSeq" id="WP_021071706.1">
    <property type="nucleotide sequence ID" value="NZ_ATDL01000020.1"/>
</dbReference>
<feature type="domain" description="TonB-dependent receptor-like beta-barrel" evidence="11">
    <location>
        <begin position="436"/>
        <end position="839"/>
    </location>
</feature>
<evidence type="ECO:0000256" key="10">
    <source>
        <dbReference type="SAM" id="SignalP"/>
    </source>
</evidence>
<proteinExistence type="inferred from homology"/>
<dbReference type="InterPro" id="IPR039426">
    <property type="entry name" value="TonB-dep_rcpt-like"/>
</dbReference>
<dbReference type="Gene3D" id="2.60.40.1120">
    <property type="entry name" value="Carboxypeptidase-like, regulatory domain"/>
    <property type="match status" value="1"/>
</dbReference>
<gene>
    <name evidence="13" type="ORF">M472_04070</name>
</gene>
<dbReference type="InterPro" id="IPR012910">
    <property type="entry name" value="Plug_dom"/>
</dbReference>
<reference evidence="13 14" key="1">
    <citation type="journal article" date="2013" name="Genome Announc.">
        <title>The Draft Genome Sequence of Sphingomonas paucimobilis Strain HER1398 (Proteobacteria), Host to the Giant PAU Phage, Indicates That It Is a Member of the Genus Sphingobacterium (Bacteroidetes).</title>
        <authorList>
            <person name="White R.A.III."/>
            <person name="Suttle C.A."/>
        </authorList>
    </citation>
    <scope>NUCLEOTIDE SEQUENCE [LARGE SCALE GENOMIC DNA]</scope>
    <source>
        <strain evidence="13 14">HER1398</strain>
    </source>
</reference>
<evidence type="ECO:0000256" key="8">
    <source>
        <dbReference type="PROSITE-ProRule" id="PRU01360"/>
    </source>
</evidence>
<dbReference type="eggNOG" id="COG4771">
    <property type="taxonomic scope" value="Bacteria"/>
</dbReference>
<organism evidence="13 14">
    <name type="scientific">Sphingobacterium paucimobilis HER1398</name>
    <dbReference type="NCBI Taxonomy" id="1346330"/>
    <lineage>
        <taxon>Bacteria</taxon>
        <taxon>Pseudomonadati</taxon>
        <taxon>Bacteroidota</taxon>
        <taxon>Sphingobacteriia</taxon>
        <taxon>Sphingobacteriales</taxon>
        <taxon>Sphingobacteriaceae</taxon>
        <taxon>Sphingobacterium</taxon>
    </lineage>
</organism>
<dbReference type="InterPro" id="IPR000531">
    <property type="entry name" value="Beta-barrel_TonB"/>
</dbReference>
<dbReference type="InterPro" id="IPR023997">
    <property type="entry name" value="TonB-dep_OMP_SusC/RagA_CS"/>
</dbReference>
<comment type="caution">
    <text evidence="13">The sequence shown here is derived from an EMBL/GenBank/DDBJ whole genome shotgun (WGS) entry which is preliminary data.</text>
</comment>
<dbReference type="AlphaFoldDB" id="U2H891"/>
<evidence type="ECO:0000256" key="2">
    <source>
        <dbReference type="ARBA" id="ARBA00022448"/>
    </source>
</evidence>
<dbReference type="PROSITE" id="PS52016">
    <property type="entry name" value="TONB_DEPENDENT_REC_3"/>
    <property type="match status" value="1"/>
</dbReference>
<accession>U2H891</accession>
<keyword evidence="10" id="KW-0732">Signal</keyword>
<keyword evidence="2 8" id="KW-0813">Transport</keyword>
<dbReference type="Pfam" id="PF07715">
    <property type="entry name" value="Plug"/>
    <property type="match status" value="1"/>
</dbReference>
<dbReference type="InterPro" id="IPR036942">
    <property type="entry name" value="Beta-barrel_TonB_sf"/>
</dbReference>
<evidence type="ECO:0000313" key="13">
    <source>
        <dbReference type="EMBL" id="ERJ57936.1"/>
    </source>
</evidence>
<name>U2H891_9SPHI</name>
<evidence type="ECO:0000259" key="11">
    <source>
        <dbReference type="Pfam" id="PF00593"/>
    </source>
</evidence>
<evidence type="ECO:0000256" key="1">
    <source>
        <dbReference type="ARBA" id="ARBA00004571"/>
    </source>
</evidence>
<keyword evidence="14" id="KW-1185">Reference proteome</keyword>
<keyword evidence="6 8" id="KW-0472">Membrane</keyword>
<keyword evidence="3 8" id="KW-1134">Transmembrane beta strand</keyword>
<dbReference type="PROSITE" id="PS51257">
    <property type="entry name" value="PROKAR_LIPOPROTEIN"/>
    <property type="match status" value="1"/>
</dbReference>
<feature type="signal peptide" evidence="10">
    <location>
        <begin position="1"/>
        <end position="20"/>
    </location>
</feature>
<evidence type="ECO:0000256" key="9">
    <source>
        <dbReference type="RuleBase" id="RU003357"/>
    </source>
</evidence>
<dbReference type="SUPFAM" id="SSF56935">
    <property type="entry name" value="Porins"/>
    <property type="match status" value="1"/>
</dbReference>
<keyword evidence="4 8" id="KW-0812">Transmembrane</keyword>
<dbReference type="EMBL" id="ATDL01000020">
    <property type="protein sequence ID" value="ERJ57936.1"/>
    <property type="molecule type" value="Genomic_DNA"/>
</dbReference>
<comment type="similarity">
    <text evidence="8 9">Belongs to the TonB-dependent receptor family.</text>
</comment>
<evidence type="ECO:0000256" key="5">
    <source>
        <dbReference type="ARBA" id="ARBA00023077"/>
    </source>
</evidence>
<dbReference type="Pfam" id="PF00593">
    <property type="entry name" value="TonB_dep_Rec_b-barrel"/>
    <property type="match status" value="1"/>
</dbReference>